<name>A0ABV1HT18_9FIRM</name>
<dbReference type="EC" id="2.4.-.-" evidence="2"/>
<accession>A0ABV1HT18</accession>
<dbReference type="GO" id="GO:0016757">
    <property type="term" value="F:glycosyltransferase activity"/>
    <property type="evidence" value="ECO:0007669"/>
    <property type="project" value="UniProtKB-KW"/>
</dbReference>
<dbReference type="Proteomes" id="UP001478133">
    <property type="component" value="Unassembled WGS sequence"/>
</dbReference>
<feature type="domain" description="Polysaccharide pyruvyl transferase" evidence="1">
    <location>
        <begin position="13"/>
        <end position="302"/>
    </location>
</feature>
<gene>
    <name evidence="2" type="ORF">ABFO16_01850</name>
</gene>
<evidence type="ECO:0000313" key="2">
    <source>
        <dbReference type="EMBL" id="MEQ2564977.1"/>
    </source>
</evidence>
<reference evidence="2 3" key="1">
    <citation type="submission" date="2024-03" db="EMBL/GenBank/DDBJ databases">
        <title>Human intestinal bacterial collection.</title>
        <authorList>
            <person name="Pauvert C."/>
            <person name="Hitch T.C.A."/>
            <person name="Clavel T."/>
        </authorList>
    </citation>
    <scope>NUCLEOTIDE SEQUENCE [LARGE SCALE GENOMIC DNA]</scope>
    <source>
        <strain evidence="2 3">CLA-AP-H18</strain>
    </source>
</reference>
<keyword evidence="2" id="KW-0808">Transferase</keyword>
<dbReference type="EMBL" id="JBBMFI010000003">
    <property type="protein sequence ID" value="MEQ2564977.1"/>
    <property type="molecule type" value="Genomic_DNA"/>
</dbReference>
<evidence type="ECO:0000259" key="1">
    <source>
        <dbReference type="Pfam" id="PF04230"/>
    </source>
</evidence>
<comment type="caution">
    <text evidence="2">The sequence shown here is derived from an EMBL/GenBank/DDBJ whole genome shotgun (WGS) entry which is preliminary data.</text>
</comment>
<keyword evidence="2" id="KW-0328">Glycosyltransferase</keyword>
<sequence length="364" mass="41717">MKIDILSMQRVYNYGSFLQAYGLKKLIENKGNHTVSFIDIEQGDHEGVRVEKGTTLADHKRTFDKYSFRRLIYKLRADKRNQMFEEKRKSILKLTDEICTSIPCDMAIIGSDEVFNCNKANPYGISLQLFGKIDCAKKVASYAASCGYTDYGDVPKEYIKPIADSLSGMENISVRDANTADFVEKLCGIKPVINLDPVLMYNFSEEVAKAEKEINFPKKYMVVYAYKNRFKDSELIDTVKKYAKKNKMKIISLGDSQYWADDFKVLTPFELLAYFKNAECVLTDTFHGTIFSSKFHKRVGVVVRESNKNKLLDLVNRVGISDHLIYSNKEIVEKLDFVGDYSSFDSIIKENRQKTQEYLDGLGL</sequence>
<protein>
    <submittedName>
        <fullName evidence="2">Polysaccharide pyruvyl transferase family protein</fullName>
        <ecNumber evidence="2">2.4.-.-</ecNumber>
    </submittedName>
</protein>
<dbReference type="Pfam" id="PF04230">
    <property type="entry name" value="PS_pyruv_trans"/>
    <property type="match status" value="1"/>
</dbReference>
<dbReference type="InterPro" id="IPR007345">
    <property type="entry name" value="Polysacch_pyruvyl_Trfase"/>
</dbReference>
<evidence type="ECO:0000313" key="3">
    <source>
        <dbReference type="Proteomes" id="UP001478133"/>
    </source>
</evidence>
<proteinExistence type="predicted"/>
<keyword evidence="3" id="KW-1185">Reference proteome</keyword>
<dbReference type="RefSeq" id="WP_367286307.1">
    <property type="nucleotide sequence ID" value="NZ_JBBMEY010000007.1"/>
</dbReference>
<organism evidence="2 3">
    <name type="scientific">Ruminococcoides intestinihominis</name>
    <dbReference type="NCBI Taxonomy" id="3133161"/>
    <lineage>
        <taxon>Bacteria</taxon>
        <taxon>Bacillati</taxon>
        <taxon>Bacillota</taxon>
        <taxon>Clostridia</taxon>
        <taxon>Eubacteriales</taxon>
        <taxon>Oscillospiraceae</taxon>
        <taxon>Ruminococcoides</taxon>
    </lineage>
</organism>